<dbReference type="GeneID" id="105169446"/>
<reference evidence="4" key="1">
    <citation type="submission" date="2025-08" db="UniProtKB">
        <authorList>
            <consortium name="RefSeq"/>
        </authorList>
    </citation>
    <scope>IDENTIFICATION</scope>
</reference>
<evidence type="ECO:0000256" key="2">
    <source>
        <dbReference type="SAM" id="SignalP"/>
    </source>
</evidence>
<feature type="region of interest" description="Disordered" evidence="1">
    <location>
        <begin position="104"/>
        <end position="126"/>
    </location>
</feature>
<dbReference type="OrthoDB" id="1748153at2759"/>
<dbReference type="RefSeq" id="XP_011088138.2">
    <property type="nucleotide sequence ID" value="XM_011089836.2"/>
</dbReference>
<accession>A0A6I9TR22</accession>
<name>A0A6I9TR22_SESIN</name>
<dbReference type="PANTHER" id="PTHR33088:SF28">
    <property type="entry name" value="PROTEIN PELPK1-RELATED"/>
    <property type="match status" value="1"/>
</dbReference>
<dbReference type="InParanoid" id="A0A6I9TR22"/>
<dbReference type="Proteomes" id="UP000504604">
    <property type="component" value="Linkage group LG8"/>
</dbReference>
<dbReference type="InterPro" id="IPR044659">
    <property type="entry name" value="PELPK1_2"/>
</dbReference>
<dbReference type="KEGG" id="sind:105169446"/>
<sequence length="194" mass="20917">MAQNQYPSTVLPFLLIALASTRSNVILADARNLLELNLPELHLPELPDLTDLPGLPEPELPSLPKVELPDFPALPELNVPTLPTVELPKIPGLPLFPQFPEVSKTGASDIHKDSPQPSTGLDNASAASGNRRLLNFPVIPTVLPSPSLFPPLLPNPAYPSPDTPPITYPGNPPYNPVVPYFPFFYVPPPSIPSP</sequence>
<dbReference type="PANTHER" id="PTHR33088">
    <property type="entry name" value="MUCIN-2"/>
    <property type="match status" value="1"/>
</dbReference>
<protein>
    <submittedName>
        <fullName evidence="4">Periaxin-like</fullName>
    </submittedName>
</protein>
<feature type="compositionally biased region" description="Polar residues" evidence="1">
    <location>
        <begin position="115"/>
        <end position="126"/>
    </location>
</feature>
<evidence type="ECO:0000313" key="4">
    <source>
        <dbReference type="RefSeq" id="XP_011088138.2"/>
    </source>
</evidence>
<dbReference type="AlphaFoldDB" id="A0A6I9TR22"/>
<evidence type="ECO:0000256" key="1">
    <source>
        <dbReference type="SAM" id="MobiDB-lite"/>
    </source>
</evidence>
<evidence type="ECO:0000313" key="3">
    <source>
        <dbReference type="Proteomes" id="UP000504604"/>
    </source>
</evidence>
<keyword evidence="2" id="KW-0732">Signal</keyword>
<feature type="chain" id="PRO_5026959135" evidence="2">
    <location>
        <begin position="24"/>
        <end position="194"/>
    </location>
</feature>
<organism evidence="3 4">
    <name type="scientific">Sesamum indicum</name>
    <name type="common">Oriental sesame</name>
    <name type="synonym">Sesamum orientale</name>
    <dbReference type="NCBI Taxonomy" id="4182"/>
    <lineage>
        <taxon>Eukaryota</taxon>
        <taxon>Viridiplantae</taxon>
        <taxon>Streptophyta</taxon>
        <taxon>Embryophyta</taxon>
        <taxon>Tracheophyta</taxon>
        <taxon>Spermatophyta</taxon>
        <taxon>Magnoliopsida</taxon>
        <taxon>eudicotyledons</taxon>
        <taxon>Gunneridae</taxon>
        <taxon>Pentapetalae</taxon>
        <taxon>asterids</taxon>
        <taxon>lamiids</taxon>
        <taxon>Lamiales</taxon>
        <taxon>Pedaliaceae</taxon>
        <taxon>Sesamum</taxon>
    </lineage>
</organism>
<gene>
    <name evidence="4" type="primary">LOC105169446</name>
</gene>
<keyword evidence="3" id="KW-1185">Reference proteome</keyword>
<feature type="signal peptide" evidence="2">
    <location>
        <begin position="1"/>
        <end position="23"/>
    </location>
</feature>
<proteinExistence type="predicted"/>